<keyword evidence="7" id="KW-1185">Reference proteome</keyword>
<sequence>MISRPIFRTSFSNLALLSALAISSLGIVACNDSGSGSTSTYNALIRRTEGGVPHIKAHDFGSLGYGTGYAMAQDNVCIVADQMLRYSGERSRFLGPQNGNLESDFFYQLFIDRGEASQSVDERQASVFRGAAAGYNRFLRDTGVANLSDPNCKGQSWVRNLEEIDFRRVTRMNFFYPFLLSQIVAAAPPSTPLASASSTSHKISPAEGKKIQLALQKLIEPMKHMGSNGIAIGRDGTQSGTGMLLTNPHQPWTGSSRFWSFHQTIPGVLDIIGANVMGRPQVGFGATENVAWTSTVQTGPLFTFYRLNLVPGNPTQYMFDGQPRDMIKETVTVQVPDGNGGFTKKSHTFYSTHFGAMLVGGSFSWNSSVAFAVKAPDVGWRGLESFIPSYQAKSVQEYKAVMDKYQMNPANQMATDSSGNVYYANIAPIPNLDDAQRAACTVPGGFDGSRSECMWKNDPDAAAPGIIGPSKMPSLIRTDFVTNSNDSYWLANPLAPLTGFNSSLGTVNTARSFRTRAGLAQVMERIAGSDGKGAGKFTLDQLQQLITDNVSQTGRALRDDLVTLCQKNPSVTMSNGTAVDISAACPVLAAWDLRFTLDSRGAPLFREFAVTTPTLRNYAVPFSASDPVNTPRGLDTNSNPDVLKALATAVKRLRDANIPLDARLRELQYVTRNGERIPIHGGPEAPGVLNIINATFTASVGGYPDVTGASSSWMMAVEYKEGGPVARGVMAYSQTTNPNSPHFADQTKAFSQGNWMNLPFREADVAAAATETLQIKE</sequence>
<dbReference type="GO" id="GO:0016811">
    <property type="term" value="F:hydrolase activity, acting on carbon-nitrogen (but not peptide) bonds, in linear amides"/>
    <property type="evidence" value="ECO:0007669"/>
    <property type="project" value="InterPro"/>
</dbReference>
<dbReference type="EMBL" id="LR778301">
    <property type="protein sequence ID" value="CAB1370848.1"/>
    <property type="molecule type" value="Genomic_DNA"/>
</dbReference>
<evidence type="ECO:0000256" key="1">
    <source>
        <dbReference type="ARBA" id="ARBA00006586"/>
    </source>
</evidence>
<keyword evidence="4" id="KW-0865">Zymogen</keyword>
<keyword evidence="3 6" id="KW-0378">Hydrolase</keyword>
<dbReference type="InterPro" id="IPR002692">
    <property type="entry name" value="S45"/>
</dbReference>
<dbReference type="PANTHER" id="PTHR34218">
    <property type="entry name" value="PEPTIDASE S45 PENICILLIN AMIDASE"/>
    <property type="match status" value="1"/>
</dbReference>
<dbReference type="GO" id="GO:0017000">
    <property type="term" value="P:antibiotic biosynthetic process"/>
    <property type="evidence" value="ECO:0007669"/>
    <property type="project" value="InterPro"/>
</dbReference>
<name>A0A6S6Y0E6_9PROT</name>
<dbReference type="Gene3D" id="3.60.20.10">
    <property type="entry name" value="Glutamine Phosphoribosylpyrophosphate, subunit 1, domain 1"/>
    <property type="match status" value="1"/>
</dbReference>
<dbReference type="Gene3D" id="2.30.120.10">
    <property type="match status" value="1"/>
</dbReference>
<reference evidence="6 7" key="1">
    <citation type="submission" date="2020-03" db="EMBL/GenBank/DDBJ databases">
        <authorList>
            <consortium name="Genoscope - CEA"/>
            <person name="William W."/>
        </authorList>
    </citation>
    <scope>NUCLEOTIDE SEQUENCE [LARGE SCALE GENOMIC DNA]</scope>
    <source>
        <strain evidence="7">DSM 16959</strain>
    </source>
</reference>
<dbReference type="SUPFAM" id="SSF56235">
    <property type="entry name" value="N-terminal nucleophile aminohydrolases (Ntn hydrolases)"/>
    <property type="match status" value="1"/>
</dbReference>
<dbReference type="Proteomes" id="UP000515733">
    <property type="component" value="Chromosome"/>
</dbReference>
<dbReference type="InterPro" id="IPR043146">
    <property type="entry name" value="Penicillin_amidase_N_B-knob"/>
</dbReference>
<comment type="similarity">
    <text evidence="1">Belongs to the peptidase S45 family.</text>
</comment>
<evidence type="ECO:0000256" key="2">
    <source>
        <dbReference type="ARBA" id="ARBA00022729"/>
    </source>
</evidence>
<dbReference type="KEGG" id="doe:DENOEST_3694"/>
<accession>A0A6S6Y0E6</accession>
<dbReference type="PROSITE" id="PS51257">
    <property type="entry name" value="PROKAR_LIPOPROTEIN"/>
    <property type="match status" value="1"/>
</dbReference>
<dbReference type="EC" id="3.5.1.-" evidence="6"/>
<evidence type="ECO:0000313" key="7">
    <source>
        <dbReference type="Proteomes" id="UP000515733"/>
    </source>
</evidence>
<dbReference type="InterPro" id="IPR043147">
    <property type="entry name" value="Penicillin_amidase_A-knob"/>
</dbReference>
<dbReference type="InterPro" id="IPR023343">
    <property type="entry name" value="Penicillin_amidase_dom1"/>
</dbReference>
<evidence type="ECO:0000256" key="4">
    <source>
        <dbReference type="ARBA" id="ARBA00023145"/>
    </source>
</evidence>
<feature type="signal peptide" evidence="5">
    <location>
        <begin position="1"/>
        <end position="29"/>
    </location>
</feature>
<evidence type="ECO:0000256" key="3">
    <source>
        <dbReference type="ARBA" id="ARBA00022801"/>
    </source>
</evidence>
<evidence type="ECO:0000256" key="5">
    <source>
        <dbReference type="SAM" id="SignalP"/>
    </source>
</evidence>
<gene>
    <name evidence="6" type="primary">aac</name>
    <name evidence="6" type="ORF">DENOEST_3694</name>
</gene>
<proteinExistence type="inferred from homology"/>
<dbReference type="PANTHER" id="PTHR34218:SF3">
    <property type="entry name" value="ACYL-HOMOSERINE LACTONE ACYLASE PVDQ"/>
    <property type="match status" value="1"/>
</dbReference>
<feature type="chain" id="PRO_5027620790" evidence="5">
    <location>
        <begin position="30"/>
        <end position="777"/>
    </location>
</feature>
<evidence type="ECO:0000313" key="6">
    <source>
        <dbReference type="EMBL" id="CAB1370848.1"/>
    </source>
</evidence>
<organism evidence="6 7">
    <name type="scientific">Denitratisoma oestradiolicum</name>
    <dbReference type="NCBI Taxonomy" id="311182"/>
    <lineage>
        <taxon>Bacteria</taxon>
        <taxon>Pseudomonadati</taxon>
        <taxon>Pseudomonadota</taxon>
        <taxon>Betaproteobacteria</taxon>
        <taxon>Nitrosomonadales</taxon>
        <taxon>Sterolibacteriaceae</taxon>
        <taxon>Denitratisoma</taxon>
    </lineage>
</organism>
<dbReference type="InterPro" id="IPR029055">
    <property type="entry name" value="Ntn_hydrolases_N"/>
</dbReference>
<dbReference type="Gene3D" id="1.10.439.10">
    <property type="entry name" value="Penicillin Amidohydrolase, domain 1"/>
    <property type="match status" value="1"/>
</dbReference>
<dbReference type="AlphaFoldDB" id="A0A6S6Y0E6"/>
<dbReference type="Gene3D" id="1.10.1400.10">
    <property type="match status" value="1"/>
</dbReference>
<keyword evidence="2 5" id="KW-0732">Signal</keyword>
<protein>
    <submittedName>
        <fullName evidence="6">Aculeacin-A acylase</fullName>
        <ecNumber evidence="6">3.5.1.-</ecNumber>
    </submittedName>
</protein>
<dbReference type="Pfam" id="PF01804">
    <property type="entry name" value="Penicil_amidase"/>
    <property type="match status" value="1"/>
</dbReference>